<keyword evidence="2" id="KW-1185">Reference proteome</keyword>
<dbReference type="EMBL" id="AP010904">
    <property type="protein sequence ID" value="BAH77116.1"/>
    <property type="molecule type" value="Genomic_DNA"/>
</dbReference>
<proteinExistence type="predicted"/>
<protein>
    <submittedName>
        <fullName evidence="1">Uncharacterized protein</fullName>
    </submittedName>
</protein>
<dbReference type="STRING" id="573370.DMR_36260"/>
<organism evidence="1 2">
    <name type="scientific">Solidesulfovibrio magneticus (strain ATCC 700980 / DSM 13731 / RS-1)</name>
    <name type="common">Desulfovibrio magneticus</name>
    <dbReference type="NCBI Taxonomy" id="573370"/>
    <lineage>
        <taxon>Bacteria</taxon>
        <taxon>Pseudomonadati</taxon>
        <taxon>Thermodesulfobacteriota</taxon>
        <taxon>Desulfovibrionia</taxon>
        <taxon>Desulfovibrionales</taxon>
        <taxon>Desulfovibrionaceae</taxon>
        <taxon>Solidesulfovibrio</taxon>
    </lineage>
</organism>
<dbReference type="AlphaFoldDB" id="C4XLH7"/>
<dbReference type="HOGENOM" id="CLU_2805482_0_0_7"/>
<evidence type="ECO:0000313" key="2">
    <source>
        <dbReference type="Proteomes" id="UP000009071"/>
    </source>
</evidence>
<sequence length="67" mass="7465">MHIAICRNLALAAGREGGDEQWALRGGALKSIVSHDGLLSKGWVLKITGLDFLIYHLWCDSWLILNF</sequence>
<dbReference type="KEGG" id="dma:DMR_36260"/>
<evidence type="ECO:0000313" key="1">
    <source>
        <dbReference type="EMBL" id="BAH77116.1"/>
    </source>
</evidence>
<gene>
    <name evidence="1" type="ordered locus">DMR_36260</name>
</gene>
<reference evidence="1 2" key="1">
    <citation type="journal article" date="2009" name="Genome Res.">
        <title>Whole genome sequence of Desulfovibrio magneticus strain RS-1 revealed common gene clusters in magnetotactic bacteria.</title>
        <authorList>
            <person name="Nakazawa H."/>
            <person name="Arakaki A."/>
            <person name="Narita-Yamada S."/>
            <person name="Yashiro I."/>
            <person name="Jinno K."/>
            <person name="Aoki N."/>
            <person name="Tsuruyama A."/>
            <person name="Okamura Y."/>
            <person name="Tanikawa S."/>
            <person name="Fujita N."/>
            <person name="Takeyama H."/>
            <person name="Matsunaga T."/>
        </authorList>
    </citation>
    <scope>NUCLEOTIDE SEQUENCE [LARGE SCALE GENOMIC DNA]</scope>
    <source>
        <strain evidence="2">ATCC 700980 / DSM 13731 / RS-1</strain>
    </source>
</reference>
<dbReference type="Proteomes" id="UP000009071">
    <property type="component" value="Chromosome"/>
</dbReference>
<accession>C4XLH7</accession>
<name>C4XLH7_SOLM1</name>